<reference evidence="1" key="1">
    <citation type="submission" date="2023-07" db="EMBL/GenBank/DDBJ databases">
        <title>Sorghum-associated microbial communities from plants grown in Nebraska, USA.</title>
        <authorList>
            <person name="Schachtman D."/>
        </authorList>
    </citation>
    <scope>NUCLEOTIDE SEQUENCE</scope>
    <source>
        <strain evidence="1">2697</strain>
    </source>
</reference>
<dbReference type="Proteomes" id="UP001246858">
    <property type="component" value="Unassembled WGS sequence"/>
</dbReference>
<proteinExistence type="predicted"/>
<protein>
    <submittedName>
        <fullName evidence="1">Uncharacterized protein</fullName>
    </submittedName>
</protein>
<evidence type="ECO:0000313" key="1">
    <source>
        <dbReference type="EMBL" id="MDR6784064.1"/>
    </source>
</evidence>
<evidence type="ECO:0000313" key="2">
    <source>
        <dbReference type="Proteomes" id="UP001246858"/>
    </source>
</evidence>
<keyword evidence="2" id="KW-1185">Reference proteome</keyword>
<comment type="caution">
    <text evidence="1">The sequence shown here is derived from an EMBL/GenBank/DDBJ whole genome shotgun (WGS) entry which is preliminary data.</text>
</comment>
<dbReference type="EMBL" id="JAVDTF010000002">
    <property type="protein sequence ID" value="MDR6784064.1"/>
    <property type="molecule type" value="Genomic_DNA"/>
</dbReference>
<organism evidence="1 2">
    <name type="scientific">Pedobacter africanus</name>
    <dbReference type="NCBI Taxonomy" id="151894"/>
    <lineage>
        <taxon>Bacteria</taxon>
        <taxon>Pseudomonadati</taxon>
        <taxon>Bacteroidota</taxon>
        <taxon>Sphingobacteriia</taxon>
        <taxon>Sphingobacteriales</taxon>
        <taxon>Sphingobacteriaceae</taxon>
        <taxon>Pedobacter</taxon>
    </lineage>
</organism>
<sequence length="591" mass="64667">MKTFKNITILFLLFVAGVYTGCKKDPVMYGKGFESFKFIVKDAPDADKEYEGIINGDEIVVQLPIGVDVTNLKASFTMDNPRTIVQVGSEVQESGITEQDFTNPVSYRVKAEDKSTRSYSVRVEKKIALQSFGFYADDNTGLLSNYSGVIKGLNINVMVPETINLTTLVARFETTNGAALKVAGIQQESKKSINNFSNPVVYTFTQPGLTGSVDYTVTISFMGRKWSLFADKITGKSTASGIKIAIDPFSNHPYFAYQRTGKDDAGIDIPTDNRKIAVMGYNGSDFVNIGDKTGISEFRADVAGIAFSNEGILYAAYKDYFNAEQKATVLKYNGASWSVFGNSRFTPLKIDYLSIAFTKNDQPILGMMRTSAADNINNPPVAARGLYATMFDGGLWKNITPTGNVTVAYQQTIKGLDNNIYIGAMDRTTGSNKLSMFKYNNGIWDSVGPRSFTAPDGLAGFLSVSIAVDKNGEAYLAYQAAPASGRINHVMKFNKTTATWQELGNAVSSGGERDKFALTVDQDGILYFAYATPSSLSVRTFNPATNNWNNDRKVISEKINDFDIQVASDGTIYIVASIAGDNRTVVYKYTK</sequence>
<accession>A0ACC6KY74</accession>
<gene>
    <name evidence="1" type="ORF">J2X78_002629</name>
</gene>
<name>A0ACC6KY74_9SPHI</name>